<evidence type="ECO:0000256" key="1">
    <source>
        <dbReference type="ARBA" id="ARBA00023172"/>
    </source>
</evidence>
<name>A0A2S8F7H1_9BACT</name>
<dbReference type="SUPFAM" id="SSF56349">
    <property type="entry name" value="DNA breaking-rejoining enzymes"/>
    <property type="match status" value="1"/>
</dbReference>
<reference evidence="2 3" key="1">
    <citation type="submission" date="2018-02" db="EMBL/GenBank/DDBJ databases">
        <title>Comparative genomes isolates from brazilian mangrove.</title>
        <authorList>
            <person name="Araujo J.E."/>
            <person name="Taketani R.G."/>
            <person name="Silva M.C.P."/>
            <person name="Loureco M.V."/>
            <person name="Andreote F.D."/>
        </authorList>
    </citation>
    <scope>NUCLEOTIDE SEQUENCE [LARGE SCALE GENOMIC DNA]</scope>
    <source>
        <strain evidence="2 3">NAP PRIS-MGV</strain>
    </source>
</reference>
<keyword evidence="1" id="KW-0233">DNA recombination</keyword>
<comment type="caution">
    <text evidence="2">The sequence shown here is derived from an EMBL/GenBank/DDBJ whole genome shotgun (WGS) entry which is preliminary data.</text>
</comment>
<gene>
    <name evidence="2" type="ORF">C5Y98_24705</name>
</gene>
<dbReference type="InterPro" id="IPR011010">
    <property type="entry name" value="DNA_brk_join_enz"/>
</dbReference>
<evidence type="ECO:0000313" key="2">
    <source>
        <dbReference type="EMBL" id="PQO28111.1"/>
    </source>
</evidence>
<dbReference type="GO" id="GO:0015074">
    <property type="term" value="P:DNA integration"/>
    <property type="evidence" value="ECO:0007669"/>
    <property type="project" value="InterPro"/>
</dbReference>
<sequence length="73" mass="8197">MTLVVLRAENDDSSCAFIKFEGSAHREAGYDFRTIQELLGYSDVRTAMIYTHVLNQRGRGVRGPVNFDSLVSD</sequence>
<organism evidence="2 3">
    <name type="scientific">Blastopirellula marina</name>
    <dbReference type="NCBI Taxonomy" id="124"/>
    <lineage>
        <taxon>Bacteria</taxon>
        <taxon>Pseudomonadati</taxon>
        <taxon>Planctomycetota</taxon>
        <taxon>Planctomycetia</taxon>
        <taxon>Pirellulales</taxon>
        <taxon>Pirellulaceae</taxon>
        <taxon>Blastopirellula</taxon>
    </lineage>
</organism>
<dbReference type="AlphaFoldDB" id="A0A2S8F7H1"/>
<protein>
    <submittedName>
        <fullName evidence="2">Uncharacterized protein</fullName>
    </submittedName>
</protein>
<dbReference type="OrthoDB" id="9801717at2"/>
<dbReference type="Gene3D" id="1.10.443.10">
    <property type="entry name" value="Intergrase catalytic core"/>
    <property type="match status" value="1"/>
</dbReference>
<dbReference type="EMBL" id="PUIB01000025">
    <property type="protein sequence ID" value="PQO28111.1"/>
    <property type="molecule type" value="Genomic_DNA"/>
</dbReference>
<dbReference type="Proteomes" id="UP000239388">
    <property type="component" value="Unassembled WGS sequence"/>
</dbReference>
<dbReference type="GO" id="GO:0003677">
    <property type="term" value="F:DNA binding"/>
    <property type="evidence" value="ECO:0007669"/>
    <property type="project" value="InterPro"/>
</dbReference>
<accession>A0A2S8F7H1</accession>
<dbReference type="InterPro" id="IPR013762">
    <property type="entry name" value="Integrase-like_cat_sf"/>
</dbReference>
<dbReference type="GO" id="GO:0006310">
    <property type="term" value="P:DNA recombination"/>
    <property type="evidence" value="ECO:0007669"/>
    <property type="project" value="UniProtKB-KW"/>
</dbReference>
<proteinExistence type="predicted"/>
<evidence type="ECO:0000313" key="3">
    <source>
        <dbReference type="Proteomes" id="UP000239388"/>
    </source>
</evidence>